<dbReference type="GO" id="GO:0000272">
    <property type="term" value="P:polysaccharide catabolic process"/>
    <property type="evidence" value="ECO:0007669"/>
    <property type="project" value="UniProtKB-KW"/>
</dbReference>
<dbReference type="OrthoDB" id="6123450at2759"/>
<keyword evidence="6" id="KW-0326">Glycosidase</keyword>
<sequence length="534" mass="60653">MLEPLLTHNQSHGRTIKLSIAVDAARQEKISPTHAINMARPQSTGKSTRTLTILLVSAILTIFLWYRPLNKSSEELIVKESKFESWIETQADLSWRALLRNIGANGTLPGVVLASPSTYKPDYYYCWTRDAAIVFKEIIYRYEDGDDSLLGLIKEYVSASKVIQEQSWLYSKVGLGEPKYHVDGRVFTGPWGRPQRDGPALRATSLMKFARIYLLRGGTVAAEYVREVLYDGQWASRSVIKADLEYIAATWREKSFDLWEEVDGHHFFTFSVIQRALADGASFSRQMGDPGAADWYQSQLLEIRPRLKLFWDEKKLMIVATRNWTSSHGKTSWVDVGTILAGLYAGPDAHPNSRLSSAEMLATYRALVDSMVDLYPLNQLYATKSAKAIGRYPEDIYDGVETSQGNPWFIATLSLAEMLFRIANSFHHHQRFLTSSQILHIDHMTLGFWKDFDDENVIEIGTKISFDSLEMTNLISRVRSVADEYVKIASDWVGINGSMHEQFDRHNGSPIGARDLTWSYATFLSMQRARKMIS</sequence>
<keyword evidence="7" id="KW-0624">Polysaccharide degradation</keyword>
<dbReference type="InterPro" id="IPR011613">
    <property type="entry name" value="GH15-like"/>
</dbReference>
<name>A0A9P6N891_9BASI</name>
<dbReference type="AlphaFoldDB" id="A0A9P6N891"/>
<comment type="similarity">
    <text evidence="2">Belongs to the glycosyl hydrolase 15 family.</text>
</comment>
<dbReference type="GO" id="GO:0004339">
    <property type="term" value="F:glucan 1,4-alpha-glucosidase activity"/>
    <property type="evidence" value="ECO:0007669"/>
    <property type="project" value="UniProtKB-EC"/>
</dbReference>
<keyword evidence="12" id="KW-1185">Reference proteome</keyword>
<keyword evidence="4" id="KW-0378">Hydrolase</keyword>
<evidence type="ECO:0000256" key="2">
    <source>
        <dbReference type="ARBA" id="ARBA00006188"/>
    </source>
</evidence>
<protein>
    <recommendedName>
        <fullName evidence="3">glucan 1,4-alpha-glucosidase</fullName>
        <ecNumber evidence="3">3.2.1.3</ecNumber>
    </recommendedName>
    <alternativeName>
        <fullName evidence="9">1,4-alpha-D-glucan glucohydrolase</fullName>
    </alternativeName>
    <alternativeName>
        <fullName evidence="8">Glucan 1,4-alpha-glucosidase</fullName>
    </alternativeName>
</protein>
<keyword evidence="5" id="KW-0119">Carbohydrate metabolism</keyword>
<evidence type="ECO:0000256" key="3">
    <source>
        <dbReference type="ARBA" id="ARBA00012593"/>
    </source>
</evidence>
<dbReference type="Proteomes" id="UP000886653">
    <property type="component" value="Unassembled WGS sequence"/>
</dbReference>
<evidence type="ECO:0000256" key="5">
    <source>
        <dbReference type="ARBA" id="ARBA00023277"/>
    </source>
</evidence>
<dbReference type="EC" id="3.2.1.3" evidence="3"/>
<dbReference type="PRINTS" id="PR00736">
    <property type="entry name" value="GLHYDRLASE15"/>
</dbReference>
<accession>A0A9P6N891</accession>
<comment type="caution">
    <text evidence="11">The sequence shown here is derived from an EMBL/GenBank/DDBJ whole genome shotgun (WGS) entry which is preliminary data.</text>
</comment>
<dbReference type="InterPro" id="IPR008928">
    <property type="entry name" value="6-hairpin_glycosidase_sf"/>
</dbReference>
<gene>
    <name evidence="11" type="ORF">CROQUDRAFT_664660</name>
</gene>
<dbReference type="Gene3D" id="1.50.10.10">
    <property type="match status" value="1"/>
</dbReference>
<evidence type="ECO:0000256" key="7">
    <source>
        <dbReference type="ARBA" id="ARBA00023326"/>
    </source>
</evidence>
<dbReference type="Pfam" id="PF00723">
    <property type="entry name" value="Glyco_hydro_15"/>
    <property type="match status" value="1"/>
</dbReference>
<comment type="catalytic activity">
    <reaction evidence="1">
        <text>Hydrolysis of terminal (1-&gt;4)-linked alpha-D-glucose residues successively from non-reducing ends of the chains with release of beta-D-glucose.</text>
        <dbReference type="EC" id="3.2.1.3"/>
    </reaction>
</comment>
<evidence type="ECO:0000313" key="11">
    <source>
        <dbReference type="EMBL" id="KAG0140832.1"/>
    </source>
</evidence>
<feature type="domain" description="GH15-like" evidence="10">
    <location>
        <begin position="96"/>
        <end position="526"/>
    </location>
</feature>
<dbReference type="GO" id="GO:0000324">
    <property type="term" value="C:fungal-type vacuole"/>
    <property type="evidence" value="ECO:0007669"/>
    <property type="project" value="TreeGrafter"/>
</dbReference>
<dbReference type="PANTHER" id="PTHR31616">
    <property type="entry name" value="TREHALASE"/>
    <property type="match status" value="1"/>
</dbReference>
<proteinExistence type="inferred from homology"/>
<evidence type="ECO:0000256" key="9">
    <source>
        <dbReference type="ARBA" id="ARBA00033473"/>
    </source>
</evidence>
<evidence type="ECO:0000256" key="4">
    <source>
        <dbReference type="ARBA" id="ARBA00022801"/>
    </source>
</evidence>
<dbReference type="EMBL" id="MU167417">
    <property type="protein sequence ID" value="KAG0140832.1"/>
    <property type="molecule type" value="Genomic_DNA"/>
</dbReference>
<dbReference type="InterPro" id="IPR012341">
    <property type="entry name" value="6hp_glycosidase-like_sf"/>
</dbReference>
<evidence type="ECO:0000256" key="1">
    <source>
        <dbReference type="ARBA" id="ARBA00001863"/>
    </source>
</evidence>
<dbReference type="InterPro" id="IPR000165">
    <property type="entry name" value="Glucoamylase"/>
</dbReference>
<organism evidence="11 12">
    <name type="scientific">Cronartium quercuum f. sp. fusiforme G11</name>
    <dbReference type="NCBI Taxonomy" id="708437"/>
    <lineage>
        <taxon>Eukaryota</taxon>
        <taxon>Fungi</taxon>
        <taxon>Dikarya</taxon>
        <taxon>Basidiomycota</taxon>
        <taxon>Pucciniomycotina</taxon>
        <taxon>Pucciniomycetes</taxon>
        <taxon>Pucciniales</taxon>
        <taxon>Coleosporiaceae</taxon>
        <taxon>Cronartium</taxon>
    </lineage>
</organism>
<evidence type="ECO:0000313" key="12">
    <source>
        <dbReference type="Proteomes" id="UP000886653"/>
    </source>
</evidence>
<evidence type="ECO:0000256" key="8">
    <source>
        <dbReference type="ARBA" id="ARBA00033442"/>
    </source>
</evidence>
<evidence type="ECO:0000259" key="10">
    <source>
        <dbReference type="Pfam" id="PF00723"/>
    </source>
</evidence>
<dbReference type="SUPFAM" id="SSF48208">
    <property type="entry name" value="Six-hairpin glycosidases"/>
    <property type="match status" value="1"/>
</dbReference>
<dbReference type="PANTHER" id="PTHR31616:SF9">
    <property type="entry name" value="GLUCOAMYLASE, INTRACELLULAR SPORULATION-SPECIFIC"/>
    <property type="match status" value="1"/>
</dbReference>
<reference evidence="11" key="1">
    <citation type="submission" date="2013-11" db="EMBL/GenBank/DDBJ databases">
        <title>Genome sequence of the fusiform rust pathogen reveals effectors for host alternation and coevolution with pine.</title>
        <authorList>
            <consortium name="DOE Joint Genome Institute"/>
            <person name="Smith K."/>
            <person name="Pendleton A."/>
            <person name="Kubisiak T."/>
            <person name="Anderson C."/>
            <person name="Salamov A."/>
            <person name="Aerts A."/>
            <person name="Riley R."/>
            <person name="Clum A."/>
            <person name="Lindquist E."/>
            <person name="Ence D."/>
            <person name="Campbell M."/>
            <person name="Kronenberg Z."/>
            <person name="Feau N."/>
            <person name="Dhillon B."/>
            <person name="Hamelin R."/>
            <person name="Burleigh J."/>
            <person name="Smith J."/>
            <person name="Yandell M."/>
            <person name="Nelson C."/>
            <person name="Grigoriev I."/>
            <person name="Davis J."/>
        </authorList>
    </citation>
    <scope>NUCLEOTIDE SEQUENCE</scope>
    <source>
        <strain evidence="11">G11</strain>
    </source>
</reference>
<evidence type="ECO:0000256" key="6">
    <source>
        <dbReference type="ARBA" id="ARBA00023295"/>
    </source>
</evidence>